<evidence type="ECO:0000313" key="2">
    <source>
        <dbReference type="Proteomes" id="UP001240697"/>
    </source>
</evidence>
<dbReference type="RefSeq" id="WP_283488084.1">
    <property type="nucleotide sequence ID" value="NZ_CP125947.1"/>
</dbReference>
<keyword evidence="2" id="KW-1185">Reference proteome</keyword>
<accession>A0ABY8SVG6</accession>
<dbReference type="EMBL" id="CP125947">
    <property type="protein sequence ID" value="WHS67037.1"/>
    <property type="molecule type" value="Genomic_DNA"/>
</dbReference>
<sequence>MNKPQDLLSLAQAAINYAQAVANTAQCKGTLHAGYHAWRIQTQTFEYIPRRSDAWNAMMLATAGEYQKLRNAKSREWRAKQKLLALAKRWEGM</sequence>
<proteinExistence type="predicted"/>
<evidence type="ECO:0000313" key="1">
    <source>
        <dbReference type="EMBL" id="WHS67037.1"/>
    </source>
</evidence>
<gene>
    <name evidence="1" type="ORF">QMY55_07945</name>
</gene>
<dbReference type="Proteomes" id="UP001240697">
    <property type="component" value="Chromosome"/>
</dbReference>
<name>A0ABY8SVG6_9BURK</name>
<protein>
    <recommendedName>
        <fullName evidence="3">ANR family transcriptional regulator</fullName>
    </recommendedName>
</protein>
<reference evidence="1 2" key="1">
    <citation type="submission" date="2023-05" db="EMBL/GenBank/DDBJ databases">
        <authorList>
            <person name="Yin Y."/>
            <person name="Lu Z."/>
        </authorList>
    </citation>
    <scope>NUCLEOTIDE SEQUENCE [LARGE SCALE GENOMIC DNA]</scope>
    <source>
        <strain evidence="1 2">ZM22</strain>
    </source>
</reference>
<evidence type="ECO:0008006" key="3">
    <source>
        <dbReference type="Google" id="ProtNLM"/>
    </source>
</evidence>
<organism evidence="1 2">
    <name type="scientific">Comamonas resistens</name>
    <dbReference type="NCBI Taxonomy" id="3046670"/>
    <lineage>
        <taxon>Bacteria</taxon>
        <taxon>Pseudomonadati</taxon>
        <taxon>Pseudomonadota</taxon>
        <taxon>Betaproteobacteria</taxon>
        <taxon>Burkholderiales</taxon>
        <taxon>Comamonadaceae</taxon>
        <taxon>Comamonas</taxon>
    </lineage>
</organism>